<accession>A0A385AGY2</accession>
<dbReference type="Proteomes" id="UP000262397">
    <property type="component" value="Segment"/>
</dbReference>
<sequence length="67" mass="8135">MDDKTWEWFEKEVARQKEENKCPICREKVFILPGIDNRGYKYDHKTKKIYHLSCWTQQQTKTEGVKA</sequence>
<evidence type="ECO:0000313" key="2">
    <source>
        <dbReference type="Proteomes" id="UP000262397"/>
    </source>
</evidence>
<evidence type="ECO:0000313" key="1">
    <source>
        <dbReference type="EMBL" id="AXN53395.1"/>
    </source>
</evidence>
<keyword evidence="2" id="KW-1185">Reference proteome</keyword>
<protein>
    <submittedName>
        <fullName evidence="1">Uncharacterized protein</fullName>
    </submittedName>
</protein>
<name>A0A385AGY2_9CAUD</name>
<gene>
    <name evidence="1" type="ORF">Drs3_00014</name>
</gene>
<organism evidence="1">
    <name type="scientific">Methanobacterium virus Drs3</name>
    <dbReference type="NCBI Taxonomy" id="1430441"/>
    <lineage>
        <taxon>Viruses</taxon>
        <taxon>Duplodnaviria</taxon>
        <taxon>Heunggongvirae</taxon>
        <taxon>Uroviricota</taxon>
        <taxon>Caudoviricetes</taxon>
        <taxon>Methanobavirales</taxon>
        <taxon>Anaerodiviridae</taxon>
        <taxon>Metforvirus</taxon>
        <taxon>Metforvirus limi</taxon>
        <taxon>Metforvirus Drs3</taxon>
    </lineage>
</organism>
<proteinExistence type="predicted"/>
<reference evidence="1" key="1">
    <citation type="submission" date="2018-07" db="EMBL/GenBank/DDBJ databases">
        <authorList>
            <person name="Quirk P.G."/>
            <person name="Krulwich T.A."/>
        </authorList>
    </citation>
    <scope>NUCLEOTIDE SEQUENCE [LARGE SCALE GENOMIC DNA]</scope>
</reference>
<dbReference type="EMBL" id="MH674343">
    <property type="protein sequence ID" value="AXN53395.1"/>
    <property type="molecule type" value="Genomic_DNA"/>
</dbReference>